<feature type="region of interest" description="Disordered" evidence="10">
    <location>
        <begin position="511"/>
        <end position="530"/>
    </location>
</feature>
<feature type="transmembrane region" description="Helical" evidence="9">
    <location>
        <begin position="326"/>
        <end position="347"/>
    </location>
</feature>
<name>A0ABS3APM4_9BACT</name>
<dbReference type="Pfam" id="PF03219">
    <property type="entry name" value="TLC"/>
    <property type="match status" value="1"/>
</dbReference>
<keyword evidence="12" id="KW-1185">Reference proteome</keyword>
<dbReference type="InterPro" id="IPR036259">
    <property type="entry name" value="MFS_trans_sf"/>
</dbReference>
<comment type="subcellular location">
    <subcellularLocation>
        <location evidence="1 9">Membrane</location>
        <topology evidence="1 9">Multi-pass membrane protein</topology>
    </subcellularLocation>
</comment>
<keyword evidence="7 9" id="KW-1133">Transmembrane helix</keyword>
<feature type="transmembrane region" description="Helical" evidence="9">
    <location>
        <begin position="359"/>
        <end position="380"/>
    </location>
</feature>
<organism evidence="11 12">
    <name type="scientific">Simkania negevensis</name>
    <dbReference type="NCBI Taxonomy" id="83561"/>
    <lineage>
        <taxon>Bacteria</taxon>
        <taxon>Pseudomonadati</taxon>
        <taxon>Chlamydiota</taxon>
        <taxon>Chlamydiia</taxon>
        <taxon>Parachlamydiales</taxon>
        <taxon>Simkaniaceae</taxon>
        <taxon>Simkania</taxon>
    </lineage>
</organism>
<evidence type="ECO:0000256" key="10">
    <source>
        <dbReference type="SAM" id="MobiDB-lite"/>
    </source>
</evidence>
<keyword evidence="3 9" id="KW-0813">Transport</keyword>
<proteinExistence type="inferred from homology"/>
<feature type="transmembrane region" description="Helical" evidence="9">
    <location>
        <begin position="98"/>
        <end position="117"/>
    </location>
</feature>
<gene>
    <name evidence="11" type="ORF">JYU14_00905</name>
</gene>
<evidence type="ECO:0000256" key="3">
    <source>
        <dbReference type="ARBA" id="ARBA00022448"/>
    </source>
</evidence>
<reference evidence="11 12" key="1">
    <citation type="submission" date="2021-02" db="EMBL/GenBank/DDBJ databases">
        <title>Activity-based single-cell genomes from oceanic crustal fluid captures similar information to metagenomic and metatranscriptomic surveys with orders of magnitude less sampling.</title>
        <authorList>
            <person name="D'Angelo T.S."/>
            <person name="Orcutt B.N."/>
        </authorList>
    </citation>
    <scope>NUCLEOTIDE SEQUENCE [LARGE SCALE GENOMIC DNA]</scope>
    <source>
        <strain evidence="11">AH-315-G07</strain>
    </source>
</reference>
<evidence type="ECO:0000256" key="8">
    <source>
        <dbReference type="ARBA" id="ARBA00023136"/>
    </source>
</evidence>
<dbReference type="EMBL" id="JAFITR010000011">
    <property type="protein sequence ID" value="MBN4066626.1"/>
    <property type="molecule type" value="Genomic_DNA"/>
</dbReference>
<keyword evidence="6 9" id="KW-0067">ATP-binding</keyword>
<feature type="transmembrane region" description="Helical" evidence="9">
    <location>
        <begin position="31"/>
        <end position="48"/>
    </location>
</feature>
<accession>A0ABS3APM4</accession>
<evidence type="ECO:0000256" key="7">
    <source>
        <dbReference type="ARBA" id="ARBA00022989"/>
    </source>
</evidence>
<evidence type="ECO:0000256" key="2">
    <source>
        <dbReference type="ARBA" id="ARBA00007127"/>
    </source>
</evidence>
<sequence length="530" mass="59231">MSTVKKESSEKDFGKFRSFFWPVHGFELKKLLPMFFMFFFISFNYTILRDTKDALLITAKGSGAEVIPFVKFWLVLPAAVIFMIVFAKLSNVLSKKKLFYVVIVPFLLFFALFPIAIYPFRDMLHPTDFADYMQSILPAGFNGLIALLRNWTFAAFYVLAELWGSVMLSLMFWGFANEITRVGEAKRFYSLFGLGANLALLVAGPAVYLASKARANLPEGVDGWGVSLSYLMTMVIISGIGVMVLYWWINKYVLTDTRHYNPGDVRKKKAKVKLTMKESFLFLVRSKYMGCLAIIVIAYGVSINIIEVTWKGQLKQLYPNANDYSAFMGIYSTLIGITTVLMMLFVGGNVIRRFGWTKAALFTPVILLVTGLGFFALIIYNNYIDTSLLILGMTPLFLTVIIGTVQNIMSKSSKYSLFDPTKEMSYIPLDQDQKVKGKAAIDVVAARLGKSGGSLIQQGLIIGLGTLSAITPYVAVILMVIIAIWIVASRSLGKQFNVLIVETEREEATREAAIQVSEEEAKAEERAQAS</sequence>
<evidence type="ECO:0000256" key="9">
    <source>
        <dbReference type="RuleBase" id="RU363121"/>
    </source>
</evidence>
<dbReference type="Proteomes" id="UP000722121">
    <property type="component" value="Unassembled WGS sequence"/>
</dbReference>
<evidence type="ECO:0000256" key="5">
    <source>
        <dbReference type="ARBA" id="ARBA00022741"/>
    </source>
</evidence>
<comment type="similarity">
    <text evidence="2 9">Belongs to the ADP/ATP translocase tlc family.</text>
</comment>
<keyword evidence="5 9" id="KW-0547">Nucleotide-binding</keyword>
<feature type="compositionally biased region" description="Basic and acidic residues" evidence="10">
    <location>
        <begin position="519"/>
        <end position="530"/>
    </location>
</feature>
<dbReference type="InterPro" id="IPR004667">
    <property type="entry name" value="ADP_ATP_car_bac_type"/>
</dbReference>
<evidence type="ECO:0000256" key="1">
    <source>
        <dbReference type="ARBA" id="ARBA00004141"/>
    </source>
</evidence>
<dbReference type="NCBIfam" id="TIGR00769">
    <property type="entry name" value="AAA"/>
    <property type="match status" value="1"/>
</dbReference>
<feature type="transmembrane region" description="Helical" evidence="9">
    <location>
        <begin position="154"/>
        <end position="176"/>
    </location>
</feature>
<evidence type="ECO:0000313" key="11">
    <source>
        <dbReference type="EMBL" id="MBN4066626.1"/>
    </source>
</evidence>
<dbReference type="SUPFAM" id="SSF103473">
    <property type="entry name" value="MFS general substrate transporter"/>
    <property type="match status" value="1"/>
</dbReference>
<keyword evidence="8 9" id="KW-0472">Membrane</keyword>
<keyword evidence="4 9" id="KW-0812">Transmembrane</keyword>
<feature type="transmembrane region" description="Helical" evidence="9">
    <location>
        <begin position="386"/>
        <end position="405"/>
    </location>
</feature>
<feature type="transmembrane region" description="Helical" evidence="9">
    <location>
        <begin position="288"/>
        <end position="306"/>
    </location>
</feature>
<evidence type="ECO:0000313" key="12">
    <source>
        <dbReference type="Proteomes" id="UP000722121"/>
    </source>
</evidence>
<evidence type="ECO:0000256" key="6">
    <source>
        <dbReference type="ARBA" id="ARBA00022840"/>
    </source>
</evidence>
<dbReference type="PANTHER" id="PTHR31187:SF1">
    <property type="entry name" value="ADP,ATP CARRIER PROTEIN 1"/>
    <property type="match status" value="1"/>
</dbReference>
<feature type="transmembrane region" description="Helical" evidence="9">
    <location>
        <begin position="228"/>
        <end position="249"/>
    </location>
</feature>
<comment type="caution">
    <text evidence="11">The sequence shown here is derived from an EMBL/GenBank/DDBJ whole genome shotgun (WGS) entry which is preliminary data.</text>
</comment>
<feature type="transmembrane region" description="Helical" evidence="9">
    <location>
        <begin position="69"/>
        <end position="86"/>
    </location>
</feature>
<protein>
    <recommendedName>
        <fullName evidence="9">ADP,ATP carrier protein</fullName>
    </recommendedName>
</protein>
<feature type="transmembrane region" description="Helical" evidence="9">
    <location>
        <begin position="188"/>
        <end position="208"/>
    </location>
</feature>
<dbReference type="PANTHER" id="PTHR31187">
    <property type="match status" value="1"/>
</dbReference>
<feature type="transmembrane region" description="Helical" evidence="9">
    <location>
        <begin position="460"/>
        <end position="488"/>
    </location>
</feature>
<evidence type="ECO:0000256" key="4">
    <source>
        <dbReference type="ARBA" id="ARBA00022692"/>
    </source>
</evidence>